<dbReference type="SUPFAM" id="SSF50199">
    <property type="entry name" value="Staphylococcal nuclease"/>
    <property type="match status" value="1"/>
</dbReference>
<dbReference type="Gene3D" id="2.40.50.90">
    <property type="match status" value="1"/>
</dbReference>
<evidence type="ECO:0000256" key="1">
    <source>
        <dbReference type="ARBA" id="ARBA00022722"/>
    </source>
</evidence>
<keyword evidence="1" id="KW-0540">Nuclease</keyword>
<accession>A0ABV6HMF3</accession>
<comment type="caution">
    <text evidence="5">The sequence shown here is derived from an EMBL/GenBank/DDBJ whole genome shotgun (WGS) entry which is preliminary data.</text>
</comment>
<dbReference type="RefSeq" id="WP_130855356.1">
    <property type="nucleotide sequence ID" value="NZ_JBHLWO010000002.1"/>
</dbReference>
<sequence>MKYITSGIFFLFFTTIAICQTWVTGKVIRIADGDTITLLDENKQQLKIRLYGIDCPERRQDYGMIARQFTADRCFRQVIRVEIKQADRYGRKVGIVILPNGKNLNKELLKAGLAWHYLSFDHSKEFADLERNAKQKRRGLWRMNKPVAPWLYRKHAA</sequence>
<evidence type="ECO:0000256" key="2">
    <source>
        <dbReference type="ARBA" id="ARBA00022759"/>
    </source>
</evidence>
<proteinExistence type="predicted"/>
<evidence type="ECO:0000313" key="5">
    <source>
        <dbReference type="EMBL" id="MFC0320046.1"/>
    </source>
</evidence>
<dbReference type="Pfam" id="PF00565">
    <property type="entry name" value="SNase"/>
    <property type="match status" value="1"/>
</dbReference>
<reference evidence="5 6" key="1">
    <citation type="submission" date="2024-09" db="EMBL/GenBank/DDBJ databases">
        <authorList>
            <person name="Sun Q."/>
            <person name="Mori K."/>
        </authorList>
    </citation>
    <scope>NUCLEOTIDE SEQUENCE [LARGE SCALE GENOMIC DNA]</scope>
    <source>
        <strain evidence="5 6">CCM 7765</strain>
    </source>
</reference>
<dbReference type="PROSITE" id="PS50830">
    <property type="entry name" value="TNASE_3"/>
    <property type="match status" value="1"/>
</dbReference>
<dbReference type="InterPro" id="IPR035437">
    <property type="entry name" value="SNase_OB-fold_sf"/>
</dbReference>
<keyword evidence="2" id="KW-0255">Endonuclease</keyword>
<dbReference type="PANTHER" id="PTHR12302:SF3">
    <property type="entry name" value="SERINE_THREONINE-PROTEIN KINASE 31"/>
    <property type="match status" value="1"/>
</dbReference>
<name>A0ABV6HMF3_9SPHI</name>
<feature type="domain" description="TNase-like" evidence="4">
    <location>
        <begin position="21"/>
        <end position="143"/>
    </location>
</feature>
<keyword evidence="3" id="KW-0378">Hydrolase</keyword>
<evidence type="ECO:0000313" key="6">
    <source>
        <dbReference type="Proteomes" id="UP001589774"/>
    </source>
</evidence>
<dbReference type="Proteomes" id="UP001589774">
    <property type="component" value="Unassembled WGS sequence"/>
</dbReference>
<dbReference type="InterPro" id="IPR002071">
    <property type="entry name" value="Thermonucl_AS"/>
</dbReference>
<dbReference type="PROSITE" id="PS01123">
    <property type="entry name" value="TNASE_1"/>
    <property type="match status" value="1"/>
</dbReference>
<dbReference type="InterPro" id="IPR016071">
    <property type="entry name" value="Staphylococal_nuclease_OB-fold"/>
</dbReference>
<dbReference type="EMBL" id="JBHLWO010000002">
    <property type="protein sequence ID" value="MFC0320046.1"/>
    <property type="molecule type" value="Genomic_DNA"/>
</dbReference>
<keyword evidence="6" id="KW-1185">Reference proteome</keyword>
<evidence type="ECO:0000259" key="4">
    <source>
        <dbReference type="PROSITE" id="PS50830"/>
    </source>
</evidence>
<dbReference type="CDD" id="cd00175">
    <property type="entry name" value="SNc"/>
    <property type="match status" value="1"/>
</dbReference>
<dbReference type="PANTHER" id="PTHR12302">
    <property type="entry name" value="EBNA2 BINDING PROTEIN P100"/>
    <property type="match status" value="1"/>
</dbReference>
<organism evidence="5 6">
    <name type="scientific">Olivibacter oleidegradans</name>
    <dbReference type="NCBI Taxonomy" id="760123"/>
    <lineage>
        <taxon>Bacteria</taxon>
        <taxon>Pseudomonadati</taxon>
        <taxon>Bacteroidota</taxon>
        <taxon>Sphingobacteriia</taxon>
        <taxon>Sphingobacteriales</taxon>
        <taxon>Sphingobacteriaceae</taxon>
        <taxon>Olivibacter</taxon>
    </lineage>
</organism>
<evidence type="ECO:0000256" key="3">
    <source>
        <dbReference type="ARBA" id="ARBA00022801"/>
    </source>
</evidence>
<protein>
    <submittedName>
        <fullName evidence="5">Thermonuclease family protein</fullName>
    </submittedName>
</protein>
<dbReference type="SMART" id="SM00318">
    <property type="entry name" value="SNc"/>
    <property type="match status" value="1"/>
</dbReference>
<gene>
    <name evidence="5" type="ORF">ACFFI0_17110</name>
</gene>